<evidence type="ECO:0000259" key="11">
    <source>
        <dbReference type="Pfam" id="PF01529"/>
    </source>
</evidence>
<dbReference type="PANTHER" id="PTHR22883">
    <property type="entry name" value="ZINC FINGER DHHC DOMAIN CONTAINING PROTEIN"/>
    <property type="match status" value="1"/>
</dbReference>
<keyword evidence="8" id="KW-0449">Lipoprotein</keyword>
<dbReference type="AlphaFoldDB" id="A0AAV7YTX7"/>
<evidence type="ECO:0000256" key="3">
    <source>
        <dbReference type="ARBA" id="ARBA00022679"/>
    </source>
</evidence>
<evidence type="ECO:0000313" key="12">
    <source>
        <dbReference type="EMBL" id="KAJ3433253.1"/>
    </source>
</evidence>
<comment type="caution">
    <text evidence="12">The sequence shown here is derived from an EMBL/GenBank/DDBJ whole genome shotgun (WGS) entry which is preliminary data.</text>
</comment>
<comment type="catalytic activity">
    <reaction evidence="10">
        <text>L-cysteinyl-[protein] + hexadecanoyl-CoA = S-hexadecanoyl-L-cysteinyl-[protein] + CoA</text>
        <dbReference type="Rhea" id="RHEA:36683"/>
        <dbReference type="Rhea" id="RHEA-COMP:10131"/>
        <dbReference type="Rhea" id="RHEA-COMP:11032"/>
        <dbReference type="ChEBI" id="CHEBI:29950"/>
        <dbReference type="ChEBI" id="CHEBI:57287"/>
        <dbReference type="ChEBI" id="CHEBI:57379"/>
        <dbReference type="ChEBI" id="CHEBI:74151"/>
        <dbReference type="EC" id="2.3.1.225"/>
    </reaction>
</comment>
<evidence type="ECO:0000256" key="1">
    <source>
        <dbReference type="ARBA" id="ARBA00004127"/>
    </source>
</evidence>
<reference evidence="12" key="1">
    <citation type="submission" date="2022-08" db="EMBL/GenBank/DDBJ databases">
        <title>Novel sulphate-reducing endosymbionts in the free-living metamonad Anaeramoeba.</title>
        <authorList>
            <person name="Jerlstrom-Hultqvist J."/>
            <person name="Cepicka I."/>
            <person name="Gallot-Lavallee L."/>
            <person name="Salas-Leiva D."/>
            <person name="Curtis B.A."/>
            <person name="Zahonova K."/>
            <person name="Pipaliya S."/>
            <person name="Dacks J."/>
            <person name="Roger A.J."/>
        </authorList>
    </citation>
    <scope>NUCLEOTIDE SEQUENCE</scope>
    <source>
        <strain evidence="12">Busselton2</strain>
    </source>
</reference>
<evidence type="ECO:0000256" key="7">
    <source>
        <dbReference type="ARBA" id="ARBA00023139"/>
    </source>
</evidence>
<keyword evidence="5 10" id="KW-1133">Transmembrane helix</keyword>
<dbReference type="InterPro" id="IPR039859">
    <property type="entry name" value="PFA4/ZDH16/20/ERF2-like"/>
</dbReference>
<keyword evidence="7" id="KW-0564">Palmitate</keyword>
<dbReference type="PANTHER" id="PTHR22883:SF301">
    <property type="entry name" value="PALMITOYLTRANSFERASE ZDHHC12"/>
    <property type="match status" value="1"/>
</dbReference>
<feature type="transmembrane region" description="Helical" evidence="10">
    <location>
        <begin position="262"/>
        <end position="283"/>
    </location>
</feature>
<organism evidence="12 13">
    <name type="scientific">Anaeramoeba flamelloides</name>
    <dbReference type="NCBI Taxonomy" id="1746091"/>
    <lineage>
        <taxon>Eukaryota</taxon>
        <taxon>Metamonada</taxon>
        <taxon>Anaeramoebidae</taxon>
        <taxon>Anaeramoeba</taxon>
    </lineage>
</organism>
<keyword evidence="9 10" id="KW-0012">Acyltransferase</keyword>
<evidence type="ECO:0000256" key="6">
    <source>
        <dbReference type="ARBA" id="ARBA00023136"/>
    </source>
</evidence>
<evidence type="ECO:0000313" key="13">
    <source>
        <dbReference type="Proteomes" id="UP001146793"/>
    </source>
</evidence>
<proteinExistence type="inferred from homology"/>
<feature type="domain" description="Palmitoyltransferase DHHC" evidence="11">
    <location>
        <begin position="181"/>
        <end position="298"/>
    </location>
</feature>
<dbReference type="InterPro" id="IPR001594">
    <property type="entry name" value="Palmitoyltrfase_DHHC"/>
</dbReference>
<evidence type="ECO:0000256" key="10">
    <source>
        <dbReference type="RuleBase" id="RU079119"/>
    </source>
</evidence>
<protein>
    <recommendedName>
        <fullName evidence="10">Palmitoyltransferase</fullName>
        <ecNumber evidence="10">2.3.1.225</ecNumber>
    </recommendedName>
</protein>
<comment type="similarity">
    <text evidence="2 10">Belongs to the DHHC palmitoyltransferase family.</text>
</comment>
<dbReference type="EMBL" id="JANTQA010000047">
    <property type="protein sequence ID" value="KAJ3433253.1"/>
    <property type="molecule type" value="Genomic_DNA"/>
</dbReference>
<keyword evidence="4 10" id="KW-0812">Transmembrane</keyword>
<dbReference type="GO" id="GO:0019706">
    <property type="term" value="F:protein-cysteine S-palmitoyltransferase activity"/>
    <property type="evidence" value="ECO:0007669"/>
    <property type="project" value="UniProtKB-EC"/>
</dbReference>
<evidence type="ECO:0000256" key="8">
    <source>
        <dbReference type="ARBA" id="ARBA00023288"/>
    </source>
</evidence>
<dbReference type="GO" id="GO:0005794">
    <property type="term" value="C:Golgi apparatus"/>
    <property type="evidence" value="ECO:0007669"/>
    <property type="project" value="TreeGrafter"/>
</dbReference>
<dbReference type="EC" id="2.3.1.225" evidence="10"/>
<comment type="subcellular location">
    <subcellularLocation>
        <location evidence="1">Endomembrane system</location>
        <topology evidence="1">Multi-pass membrane protein</topology>
    </subcellularLocation>
</comment>
<dbReference type="Proteomes" id="UP001146793">
    <property type="component" value="Unassembled WGS sequence"/>
</dbReference>
<gene>
    <name evidence="12" type="ORF">M0812_22207</name>
</gene>
<evidence type="ECO:0000256" key="4">
    <source>
        <dbReference type="ARBA" id="ARBA00022692"/>
    </source>
</evidence>
<feature type="transmembrane region" description="Helical" evidence="10">
    <location>
        <begin position="12"/>
        <end position="29"/>
    </location>
</feature>
<comment type="domain">
    <text evidence="10">The DHHC domain is required for palmitoyltransferase activity.</text>
</comment>
<dbReference type="GO" id="GO:0006612">
    <property type="term" value="P:protein targeting to membrane"/>
    <property type="evidence" value="ECO:0007669"/>
    <property type="project" value="TreeGrafter"/>
</dbReference>
<evidence type="ECO:0000256" key="2">
    <source>
        <dbReference type="ARBA" id="ARBA00008574"/>
    </source>
</evidence>
<evidence type="ECO:0000256" key="9">
    <source>
        <dbReference type="ARBA" id="ARBA00023315"/>
    </source>
</evidence>
<dbReference type="GO" id="GO:0005783">
    <property type="term" value="C:endoplasmic reticulum"/>
    <property type="evidence" value="ECO:0007669"/>
    <property type="project" value="TreeGrafter"/>
</dbReference>
<dbReference type="PROSITE" id="PS50216">
    <property type="entry name" value="DHHC"/>
    <property type="match status" value="1"/>
</dbReference>
<evidence type="ECO:0000256" key="5">
    <source>
        <dbReference type="ARBA" id="ARBA00022989"/>
    </source>
</evidence>
<keyword evidence="6 10" id="KW-0472">Membrane</keyword>
<keyword evidence="3 10" id="KW-0808">Transferase</keyword>
<dbReference type="Pfam" id="PF01529">
    <property type="entry name" value="DHHC"/>
    <property type="match status" value="1"/>
</dbReference>
<feature type="transmembrane region" description="Helical" evidence="10">
    <location>
        <begin position="224"/>
        <end position="242"/>
    </location>
</feature>
<feature type="transmembrane region" description="Helical" evidence="10">
    <location>
        <begin position="49"/>
        <end position="67"/>
    </location>
</feature>
<sequence length="372" mass="43239">MGTTDPKEKWIARIGYFLIKIIVVVYSSFLTPTNLNDKLLSWQDTHFVVGYYAIVFLSIFFFVMCWINPGIVTQNNSQTVKAKIGTQEIDPLVENCDPLSTSDSQNKNFSEIYEPIEPIEPIESLDNIGHTSNMDEINQFTPKIGIKTEKQRNGNSLKVKTTGTNIDLLSNGDNLEEPILHECTECQLTQPLRTKHCQICNSCVRRYDHHCYWIGNCVGERNHLYFLLFLIFETIFLFWETVVCGTGFRKSNGIGNWFYRNTISLILMFMLCIYDLCVSMMSIGHSALAIKNTTTWETDRRERITYLKDLPFGFNPFDYGILKNIGLFCKMTRKTIDWKLVSYEEKKNIDENISETRKKFNKFFDNEHYSCC</sequence>
<name>A0AAV7YTX7_9EUKA</name>
<accession>A0AAV7YTX7</accession>